<dbReference type="PANTHER" id="PTHR46401:SF2">
    <property type="entry name" value="GLYCOSYLTRANSFERASE WBBK-RELATED"/>
    <property type="match status" value="1"/>
</dbReference>
<dbReference type="Proteomes" id="UP001589870">
    <property type="component" value="Unassembled WGS sequence"/>
</dbReference>
<keyword evidence="1 6" id="KW-0328">Glycosyltransferase</keyword>
<keyword evidence="2 6" id="KW-0808">Transferase</keyword>
<dbReference type="Pfam" id="PF13439">
    <property type="entry name" value="Glyco_transf_4"/>
    <property type="match status" value="1"/>
</dbReference>
<feature type="domain" description="Glycosyltransferase subfamily 4-like N-terminal" evidence="5">
    <location>
        <begin position="44"/>
        <end position="194"/>
    </location>
</feature>
<comment type="caution">
    <text evidence="6">The sequence shown here is derived from an EMBL/GenBank/DDBJ whole genome shotgun (WGS) entry which is preliminary data.</text>
</comment>
<organism evidence="6 7">
    <name type="scientific">Sphaerimonospora cavernae</name>
    <dbReference type="NCBI Taxonomy" id="1740611"/>
    <lineage>
        <taxon>Bacteria</taxon>
        <taxon>Bacillati</taxon>
        <taxon>Actinomycetota</taxon>
        <taxon>Actinomycetes</taxon>
        <taxon>Streptosporangiales</taxon>
        <taxon>Streptosporangiaceae</taxon>
        <taxon>Sphaerimonospora</taxon>
    </lineage>
</organism>
<gene>
    <name evidence="6" type="ORF">ACFHYQ_21175</name>
</gene>
<feature type="region of interest" description="Disordered" evidence="3">
    <location>
        <begin position="1"/>
        <end position="26"/>
    </location>
</feature>
<sequence length="403" mass="44581">MARERPLPGFPGHRGRRETMNGGRDGAVPHIHLVSSEFPPLVRGGAGIHVYELHRHLSRVTDVSVTLLRGSPREQSTSIPLPAPARSQRYRVHRTLADSFAQETFGQVVHTHSMAAHIAAMRSGRPYLSTVHSIEADRPWRAARHGDLFERAVDTEMAALNAASTVICVSEAIARDLAKHYGIERSHVVPPAYEVAQWYHDDACDALPQRVLPWDRPFVLATGRISKQKGYRYLFAALRRLRRPTTLVARAGSPESDADAAEFRAWLAKVPERHTVVWLESGLGRRGMRQLYSKAALHVSPAIYEPFGLSNVESLLCGTPVCATAVGGTPQALGDTPAILLPDPADGALEFGDRLAEVLETAPYDPELREQTRAPSTRHFLAEGDWERVLPRMLQIYQEAVHG</sequence>
<protein>
    <submittedName>
        <fullName evidence="6">Glycosyltransferase family 4 protein</fullName>
        <ecNumber evidence="6">2.4.-.-</ecNumber>
    </submittedName>
</protein>
<dbReference type="RefSeq" id="WP_308440825.1">
    <property type="nucleotide sequence ID" value="NZ_JBHMQT010000044.1"/>
</dbReference>
<dbReference type="InterPro" id="IPR028098">
    <property type="entry name" value="Glyco_trans_4-like_N"/>
</dbReference>
<evidence type="ECO:0000313" key="7">
    <source>
        <dbReference type="Proteomes" id="UP001589870"/>
    </source>
</evidence>
<dbReference type="EMBL" id="JBHMQT010000044">
    <property type="protein sequence ID" value="MFC0864809.1"/>
    <property type="molecule type" value="Genomic_DNA"/>
</dbReference>
<feature type="domain" description="Glycosyl transferase family 1" evidence="4">
    <location>
        <begin position="213"/>
        <end position="371"/>
    </location>
</feature>
<dbReference type="PANTHER" id="PTHR46401">
    <property type="entry name" value="GLYCOSYLTRANSFERASE WBBK-RELATED"/>
    <property type="match status" value="1"/>
</dbReference>
<dbReference type="EC" id="2.4.-.-" evidence="6"/>
<keyword evidence="7" id="KW-1185">Reference proteome</keyword>
<evidence type="ECO:0000256" key="2">
    <source>
        <dbReference type="ARBA" id="ARBA00022679"/>
    </source>
</evidence>
<name>A0ABV6U9E8_9ACTN</name>
<reference evidence="6 7" key="1">
    <citation type="submission" date="2024-09" db="EMBL/GenBank/DDBJ databases">
        <authorList>
            <person name="Sun Q."/>
            <person name="Mori K."/>
        </authorList>
    </citation>
    <scope>NUCLEOTIDE SEQUENCE [LARGE SCALE GENOMIC DNA]</scope>
    <source>
        <strain evidence="6 7">TBRC 1851</strain>
    </source>
</reference>
<dbReference type="Pfam" id="PF00534">
    <property type="entry name" value="Glycos_transf_1"/>
    <property type="match status" value="1"/>
</dbReference>
<evidence type="ECO:0000259" key="5">
    <source>
        <dbReference type="Pfam" id="PF13439"/>
    </source>
</evidence>
<evidence type="ECO:0000256" key="3">
    <source>
        <dbReference type="SAM" id="MobiDB-lite"/>
    </source>
</evidence>
<dbReference type="SUPFAM" id="SSF53756">
    <property type="entry name" value="UDP-Glycosyltransferase/glycogen phosphorylase"/>
    <property type="match status" value="1"/>
</dbReference>
<accession>A0ABV6U9E8</accession>
<proteinExistence type="predicted"/>
<dbReference type="Gene3D" id="3.40.50.2000">
    <property type="entry name" value="Glycogen Phosphorylase B"/>
    <property type="match status" value="2"/>
</dbReference>
<dbReference type="CDD" id="cd03801">
    <property type="entry name" value="GT4_PimA-like"/>
    <property type="match status" value="1"/>
</dbReference>
<evidence type="ECO:0000259" key="4">
    <source>
        <dbReference type="Pfam" id="PF00534"/>
    </source>
</evidence>
<dbReference type="GO" id="GO:0016757">
    <property type="term" value="F:glycosyltransferase activity"/>
    <property type="evidence" value="ECO:0007669"/>
    <property type="project" value="UniProtKB-KW"/>
</dbReference>
<evidence type="ECO:0000256" key="1">
    <source>
        <dbReference type="ARBA" id="ARBA00022676"/>
    </source>
</evidence>
<evidence type="ECO:0000313" key="6">
    <source>
        <dbReference type="EMBL" id="MFC0864809.1"/>
    </source>
</evidence>
<dbReference type="InterPro" id="IPR001296">
    <property type="entry name" value="Glyco_trans_1"/>
</dbReference>